<dbReference type="EMBL" id="LFJN01000002">
    <property type="protein sequence ID" value="KPI45149.1"/>
    <property type="molecule type" value="Genomic_DNA"/>
</dbReference>
<comment type="similarity">
    <text evidence="4">Belongs to the small GTPase superfamily. SAR1 family.</text>
</comment>
<keyword evidence="15 20" id="KW-0342">GTP-binding</keyword>
<evidence type="ECO:0000256" key="15">
    <source>
        <dbReference type="ARBA" id="ARBA00023134"/>
    </source>
</evidence>
<keyword evidence="13" id="KW-0653">Protein transport</keyword>
<dbReference type="InterPro" id="IPR056948">
    <property type="entry name" value="PNGaseA_N"/>
</dbReference>
<evidence type="ECO:0000256" key="12">
    <source>
        <dbReference type="ARBA" id="ARBA00022892"/>
    </source>
</evidence>
<feature type="domain" description="Peptide N-acetyl-beta-D-glucosaminyl asparaginase amidase A N-terminal" evidence="22">
    <location>
        <begin position="267"/>
        <end position="456"/>
    </location>
</feature>
<evidence type="ECO:0000313" key="23">
    <source>
        <dbReference type="EMBL" id="KPI45149.1"/>
    </source>
</evidence>
<dbReference type="GO" id="GO:0005789">
    <property type="term" value="C:endoplasmic reticulum membrane"/>
    <property type="evidence" value="ECO:0007669"/>
    <property type="project" value="UniProtKB-SubCell"/>
</dbReference>
<dbReference type="Gene3D" id="3.40.50.300">
    <property type="entry name" value="P-loop containing nucleotide triphosphate hydrolases"/>
    <property type="match status" value="1"/>
</dbReference>
<dbReference type="CDD" id="cd00879">
    <property type="entry name" value="Sar1"/>
    <property type="match status" value="1"/>
</dbReference>
<dbReference type="OrthoDB" id="2011769at2759"/>
<dbReference type="PROSITE" id="PS51422">
    <property type="entry name" value="SAR1"/>
    <property type="match status" value="1"/>
</dbReference>
<dbReference type="NCBIfam" id="TIGR00231">
    <property type="entry name" value="small_GTP"/>
    <property type="match status" value="1"/>
</dbReference>
<evidence type="ECO:0000256" key="5">
    <source>
        <dbReference type="ARBA" id="ARBA00011176"/>
    </source>
</evidence>
<reference evidence="23 24" key="1">
    <citation type="submission" date="2015-06" db="EMBL/GenBank/DDBJ databases">
        <title>Draft genome of the ant-associated black yeast Phialophora attae CBS 131958.</title>
        <authorList>
            <person name="Moreno L.F."/>
            <person name="Stielow B.J."/>
            <person name="de Hoog S."/>
            <person name="Vicente V.A."/>
            <person name="Weiss V.A."/>
            <person name="de Vries M."/>
            <person name="Cruz L.M."/>
            <person name="Souza E.M."/>
        </authorList>
    </citation>
    <scope>NUCLEOTIDE SEQUENCE [LARGE SCALE GENOMIC DNA]</scope>
    <source>
        <strain evidence="23 24">CBS 131958</strain>
    </source>
</reference>
<feature type="binding site" evidence="20">
    <location>
        <begin position="27"/>
        <end position="34"/>
    </location>
    <ligand>
        <name>GTP</name>
        <dbReference type="ChEBI" id="CHEBI:37565"/>
    </ligand>
</feature>
<dbReference type="SUPFAM" id="SSF52540">
    <property type="entry name" value="P-loop containing nucleoside triphosphate hydrolases"/>
    <property type="match status" value="1"/>
</dbReference>
<evidence type="ECO:0000256" key="20">
    <source>
        <dbReference type="PIRSR" id="PIRSR606689-1"/>
    </source>
</evidence>
<keyword evidence="17" id="KW-0968">Cytoplasmic vesicle</keyword>
<feature type="binding site" evidence="21">
    <location>
        <position position="34"/>
    </location>
    <ligand>
        <name>Mg(2+)</name>
        <dbReference type="ChEBI" id="CHEBI:18420"/>
    </ligand>
</feature>
<dbReference type="STRING" id="1664694.A0A0N0NRR9"/>
<organism evidence="23 24">
    <name type="scientific">Cyphellophora attinorum</name>
    <dbReference type="NCBI Taxonomy" id="1664694"/>
    <lineage>
        <taxon>Eukaryota</taxon>
        <taxon>Fungi</taxon>
        <taxon>Dikarya</taxon>
        <taxon>Ascomycota</taxon>
        <taxon>Pezizomycotina</taxon>
        <taxon>Eurotiomycetes</taxon>
        <taxon>Chaetothyriomycetidae</taxon>
        <taxon>Chaetothyriales</taxon>
        <taxon>Cyphellophoraceae</taxon>
        <taxon>Cyphellophora</taxon>
    </lineage>
</organism>
<accession>A0A0N0NRR9</accession>
<gene>
    <name evidence="23" type="ORF">AB675_2488</name>
</gene>
<comment type="subunit">
    <text evidence="5">COPII is composed of at least 5 proteins: the SEC23/24 complex, the SEC13/31 complex and SAR1.</text>
</comment>
<dbReference type="InterPro" id="IPR021102">
    <property type="entry name" value="PNGase_A"/>
</dbReference>
<evidence type="ECO:0000256" key="2">
    <source>
        <dbReference type="ARBA" id="ARBA00004299"/>
    </source>
</evidence>
<feature type="domain" description="Peptide N-acetyl-beta-D-glucosaminyl asparaginase amidase A N-terminal" evidence="22">
    <location>
        <begin position="211"/>
        <end position="263"/>
    </location>
</feature>
<protein>
    <recommendedName>
        <fullName evidence="7">Small COPII coat GTPase SAR1</fullName>
    </recommendedName>
    <alternativeName>
        <fullName evidence="6">Small COPII coat GTPase sar1</fullName>
    </alternativeName>
</protein>
<evidence type="ECO:0000256" key="8">
    <source>
        <dbReference type="ARBA" id="ARBA00022448"/>
    </source>
</evidence>
<dbReference type="PANTHER" id="PTHR31104">
    <property type="entry name" value="PEPTIDE-N4-(N-ACETYL-BETA-GLUCOSAMINYL)ASPARAGINE AMIDASE A PROTEIN"/>
    <property type="match status" value="1"/>
</dbReference>
<dbReference type="PRINTS" id="PR00328">
    <property type="entry name" value="SAR1GTPBP"/>
</dbReference>
<dbReference type="Pfam" id="PF25156">
    <property type="entry name" value="PNGase_A_C"/>
    <property type="match status" value="1"/>
</dbReference>
<dbReference type="GO" id="GO:0016192">
    <property type="term" value="P:vesicle-mediated transport"/>
    <property type="evidence" value="ECO:0007669"/>
    <property type="project" value="UniProtKB-KW"/>
</dbReference>
<comment type="caution">
    <text evidence="23">The sequence shown here is derived from an EMBL/GenBank/DDBJ whole genome shotgun (WGS) entry which is preliminary data.</text>
</comment>
<dbReference type="InterPro" id="IPR005225">
    <property type="entry name" value="Small_GTP-bd"/>
</dbReference>
<dbReference type="GeneID" id="28734343"/>
<dbReference type="GO" id="GO:0015031">
    <property type="term" value="P:protein transport"/>
    <property type="evidence" value="ECO:0007669"/>
    <property type="project" value="UniProtKB-KW"/>
</dbReference>
<evidence type="ECO:0000256" key="19">
    <source>
        <dbReference type="ARBA" id="ARBA00048548"/>
    </source>
</evidence>
<evidence type="ECO:0000256" key="1">
    <source>
        <dbReference type="ARBA" id="ARBA00004255"/>
    </source>
</evidence>
<dbReference type="Pfam" id="PF00025">
    <property type="entry name" value="Arf"/>
    <property type="match status" value="1"/>
</dbReference>
<evidence type="ECO:0000256" key="7">
    <source>
        <dbReference type="ARBA" id="ARBA00021124"/>
    </source>
</evidence>
<evidence type="ECO:0000256" key="16">
    <source>
        <dbReference type="ARBA" id="ARBA00023136"/>
    </source>
</evidence>
<dbReference type="GO" id="GO:0000139">
    <property type="term" value="C:Golgi membrane"/>
    <property type="evidence" value="ECO:0007669"/>
    <property type="project" value="UniProtKB-SubCell"/>
</dbReference>
<comment type="subcellular location">
    <subcellularLocation>
        <location evidence="2">Cytoplasmic vesicle</location>
        <location evidence="2">COPII-coated vesicle membrane</location>
        <topology evidence="2">Peripheral membrane protein</topology>
        <orientation evidence="2">Cytoplasmic side</orientation>
    </subcellularLocation>
    <subcellularLocation>
        <location evidence="3">Endoplasmic reticulum membrane</location>
        <topology evidence="3">Peripheral membrane protein</topology>
        <orientation evidence="3">Cytoplasmic side</orientation>
    </subcellularLocation>
    <subcellularLocation>
        <location evidence="1">Golgi apparatus membrane</location>
        <topology evidence="1">Peripheral membrane protein</topology>
        <orientation evidence="1">Cytoplasmic side</orientation>
    </subcellularLocation>
</comment>
<dbReference type="GO" id="GO:0003924">
    <property type="term" value="F:GTPase activity"/>
    <property type="evidence" value="ECO:0007669"/>
    <property type="project" value="InterPro"/>
</dbReference>
<keyword evidence="21" id="KW-0460">Magnesium</keyword>
<dbReference type="AlphaFoldDB" id="A0A0N0NRR9"/>
<feature type="binding site" evidence="20">
    <location>
        <position position="73"/>
    </location>
    <ligand>
        <name>GTP</name>
        <dbReference type="ChEBI" id="CHEBI:37565"/>
    </ligand>
</feature>
<name>A0A0N0NRR9_9EURO</name>
<evidence type="ECO:0000313" key="24">
    <source>
        <dbReference type="Proteomes" id="UP000038010"/>
    </source>
</evidence>
<keyword evidence="14" id="KW-0333">Golgi apparatus</keyword>
<evidence type="ECO:0000256" key="17">
    <source>
        <dbReference type="ARBA" id="ARBA00023329"/>
    </source>
</evidence>
<dbReference type="GO" id="GO:0046872">
    <property type="term" value="F:metal ion binding"/>
    <property type="evidence" value="ECO:0007669"/>
    <property type="project" value="UniProtKB-KW"/>
</dbReference>
<feature type="binding site" evidence="20">
    <location>
        <begin position="129"/>
        <end position="132"/>
    </location>
    <ligand>
        <name>GTP</name>
        <dbReference type="ChEBI" id="CHEBI:37565"/>
    </ligand>
</feature>
<keyword evidence="16" id="KW-0472">Membrane</keyword>
<evidence type="ECO:0000259" key="22">
    <source>
        <dbReference type="Pfam" id="PF12222"/>
    </source>
</evidence>
<dbReference type="InterPro" id="IPR027417">
    <property type="entry name" value="P-loop_NTPase"/>
</dbReference>
<dbReference type="SMART" id="SM00177">
    <property type="entry name" value="ARF"/>
    <property type="match status" value="1"/>
</dbReference>
<dbReference type="SMART" id="SM00178">
    <property type="entry name" value="SAR"/>
    <property type="match status" value="1"/>
</dbReference>
<sequence>MWIVNWFYDILASLGLLNKHAKLLFLGLDNAGKTTLLHMLKNDRVAILQPTLHPTSEELAIGNNRFTTFDLGGHQQARRLWRDYFPEVSGIVFLVDAKDHERLPESKAELDALLAMEDLAKTPFLILGNKIDHPDAVSEDELRHQLGLYQTTGKGKVPLEGIRPIEVFMCSVVMRQAADPRTPSLPDKRPDIVSAQSAAATVVECFQVAQPVTTSKAEEPCSIPLMDHVFANSYGLPFIGYYAAPDCDFNRVVIKFAAVSEGQISLPADLIVPISYKRSAADGVPLFTLPQDNATTTATFPRNANRAVFSISATGQSLEEFWWSNVLETDASTFNSTVGSLPALSPFREVQLYIDDHLAGVAWPFPVIFTGGVVPGLHRPIVGIDVFDLREHEIDVSPWLPLLSDGTEHPFTLKVAGLFDDGMASATLTNNIPESWVITGKIFIWLDDDENSITTGSRVPTVVEPLPAIPISRSVQADACGVNETLDYTTDVQRTFSVSAEVSSRNSSNTITWTQTLSYHNKGHLTNYGFNQTKHLTISGTDISQGGTYSYTTAYEYPLCCDQSYSQTHQGNLSIYGTYIQGLRLAVVGSSIFPSGLNKSFTSGGRLLSTTIHGSAAFFQTGDGLNSSGYGTSSQVFSFGGLDLNHPAGTIDMSANLDPNVELYFRNVSATNNTVTYDQERLFGNNMID</sequence>
<keyword evidence="21" id="KW-0479">Metal-binding</keyword>
<evidence type="ECO:0000256" key="3">
    <source>
        <dbReference type="ARBA" id="ARBA00004397"/>
    </source>
</evidence>
<evidence type="ECO:0000256" key="13">
    <source>
        <dbReference type="ARBA" id="ARBA00022927"/>
    </source>
</evidence>
<dbReference type="PROSITE" id="PS51417">
    <property type="entry name" value="ARF"/>
    <property type="match status" value="1"/>
</dbReference>
<dbReference type="Proteomes" id="UP000038010">
    <property type="component" value="Unassembled WGS sequence"/>
</dbReference>
<dbReference type="RefSeq" id="XP_018005112.1">
    <property type="nucleotide sequence ID" value="XM_018142463.1"/>
</dbReference>
<evidence type="ECO:0000256" key="9">
    <source>
        <dbReference type="ARBA" id="ARBA00022741"/>
    </source>
</evidence>
<keyword evidence="8" id="KW-0813">Transport</keyword>
<comment type="catalytic activity">
    <reaction evidence="19">
        <text>GTP + H2O = GDP + phosphate + H(+)</text>
        <dbReference type="Rhea" id="RHEA:19669"/>
        <dbReference type="ChEBI" id="CHEBI:15377"/>
        <dbReference type="ChEBI" id="CHEBI:15378"/>
        <dbReference type="ChEBI" id="CHEBI:37565"/>
        <dbReference type="ChEBI" id="CHEBI:43474"/>
        <dbReference type="ChEBI" id="CHEBI:58189"/>
    </reaction>
</comment>
<evidence type="ECO:0000256" key="10">
    <source>
        <dbReference type="ARBA" id="ARBA00022801"/>
    </source>
</evidence>
<evidence type="ECO:0000256" key="11">
    <source>
        <dbReference type="ARBA" id="ARBA00022824"/>
    </source>
</evidence>
<keyword evidence="10" id="KW-0378">Hydrolase</keyword>
<evidence type="ECO:0000256" key="18">
    <source>
        <dbReference type="ARBA" id="ARBA00025639"/>
    </source>
</evidence>
<dbReference type="FunFam" id="3.40.50.300:FF:000161">
    <property type="entry name" value="Small COPII coat GTPase"/>
    <property type="match status" value="1"/>
</dbReference>
<evidence type="ECO:0000256" key="21">
    <source>
        <dbReference type="PIRSR" id="PIRSR606689-2"/>
    </source>
</evidence>
<keyword evidence="11" id="KW-0256">Endoplasmic reticulum</keyword>
<feature type="binding site" evidence="21">
    <location>
        <position position="51"/>
    </location>
    <ligand>
        <name>Mg(2+)</name>
        <dbReference type="ChEBI" id="CHEBI:18420"/>
    </ligand>
</feature>
<evidence type="ECO:0000256" key="14">
    <source>
        <dbReference type="ARBA" id="ARBA00023034"/>
    </source>
</evidence>
<dbReference type="GO" id="GO:0005525">
    <property type="term" value="F:GTP binding"/>
    <property type="evidence" value="ECO:0007669"/>
    <property type="project" value="UniProtKB-KW"/>
</dbReference>
<dbReference type="VEuPathDB" id="FungiDB:AB675_2488"/>
<proteinExistence type="inferred from homology"/>
<keyword evidence="12" id="KW-0931">ER-Golgi transport</keyword>
<evidence type="ECO:0000256" key="4">
    <source>
        <dbReference type="ARBA" id="ARBA00007507"/>
    </source>
</evidence>
<dbReference type="InterPro" id="IPR006689">
    <property type="entry name" value="Small_GTPase_ARF/SAR"/>
</dbReference>
<keyword evidence="9 20" id="KW-0547">Nucleotide-binding</keyword>
<evidence type="ECO:0000256" key="6">
    <source>
        <dbReference type="ARBA" id="ARBA00019961"/>
    </source>
</evidence>
<dbReference type="Pfam" id="PF12222">
    <property type="entry name" value="PNGaseA"/>
    <property type="match status" value="2"/>
</dbReference>
<dbReference type="GO" id="GO:0012507">
    <property type="term" value="C:ER to Golgi transport vesicle membrane"/>
    <property type="evidence" value="ECO:0007669"/>
    <property type="project" value="UniProtKB-SubCell"/>
</dbReference>
<keyword evidence="24" id="KW-1185">Reference proteome</keyword>
<comment type="function">
    <text evidence="18">Small GTPase component of the coat protein complex II (COPII) which promotes the formation of transport vesicles from the endoplasmic reticulum (ER). The coat has two main functions, the physical deformation of the endoplasmic reticulum membrane into vesicles and the selection of cargo molecules. SAR1 controls the coat assembly in a stepwise manner. Activated SAR1-GTP binds to membranes first and recruits the SEC23/24 complex. These SEC23/24-SAR1 prebudding intermediates are then collected by the SEC13/31 complex as subunits polymerize to form coated transport vesicles. Conversion to SAR1-GDP triggers coat release and recycles COPII subunits.</text>
</comment>